<dbReference type="Proteomes" id="UP000887575">
    <property type="component" value="Unassembled WGS sequence"/>
</dbReference>
<evidence type="ECO:0000256" key="2">
    <source>
        <dbReference type="SAM" id="MobiDB-lite"/>
    </source>
</evidence>
<evidence type="ECO:0000259" key="3">
    <source>
        <dbReference type="Pfam" id="PF00326"/>
    </source>
</evidence>
<evidence type="ECO:0008006" key="7">
    <source>
        <dbReference type="Google" id="ProtNLM"/>
    </source>
</evidence>
<dbReference type="GO" id="GO:0008239">
    <property type="term" value="F:dipeptidyl-peptidase activity"/>
    <property type="evidence" value="ECO:0007669"/>
    <property type="project" value="TreeGrafter"/>
</dbReference>
<evidence type="ECO:0000313" key="6">
    <source>
        <dbReference type="WBParaSite" id="MBELARI_LOCUS5141"/>
    </source>
</evidence>
<accession>A0AAF3J9L1</accession>
<evidence type="ECO:0000259" key="4">
    <source>
        <dbReference type="Pfam" id="PF00930"/>
    </source>
</evidence>
<organism evidence="5 6">
    <name type="scientific">Mesorhabditis belari</name>
    <dbReference type="NCBI Taxonomy" id="2138241"/>
    <lineage>
        <taxon>Eukaryota</taxon>
        <taxon>Metazoa</taxon>
        <taxon>Ecdysozoa</taxon>
        <taxon>Nematoda</taxon>
        <taxon>Chromadorea</taxon>
        <taxon>Rhabditida</taxon>
        <taxon>Rhabditina</taxon>
        <taxon>Rhabditomorpha</taxon>
        <taxon>Rhabditoidea</taxon>
        <taxon>Rhabditidae</taxon>
        <taxon>Mesorhabditinae</taxon>
        <taxon>Mesorhabditis</taxon>
    </lineage>
</organism>
<evidence type="ECO:0000256" key="1">
    <source>
        <dbReference type="SAM" id="Coils"/>
    </source>
</evidence>
<proteinExistence type="predicted"/>
<dbReference type="Pfam" id="PF00930">
    <property type="entry name" value="DPPIV_N"/>
    <property type="match status" value="1"/>
</dbReference>
<dbReference type="GO" id="GO:0008236">
    <property type="term" value="F:serine-type peptidase activity"/>
    <property type="evidence" value="ECO:0007669"/>
    <property type="project" value="InterPro"/>
</dbReference>
<feature type="region of interest" description="Disordered" evidence="2">
    <location>
        <begin position="318"/>
        <end position="343"/>
    </location>
</feature>
<dbReference type="InterPro" id="IPR001375">
    <property type="entry name" value="Peptidase_S9_cat"/>
</dbReference>
<dbReference type="Pfam" id="PF13300">
    <property type="entry name" value="DUF4078"/>
    <property type="match status" value="1"/>
</dbReference>
<evidence type="ECO:0000313" key="5">
    <source>
        <dbReference type="Proteomes" id="UP000887575"/>
    </source>
</evidence>
<dbReference type="SUPFAM" id="SSF53474">
    <property type="entry name" value="alpha/beta-Hydrolases"/>
    <property type="match status" value="1"/>
</dbReference>
<protein>
    <recommendedName>
        <fullName evidence="7">Dipeptidyl peptidase 8</fullName>
    </recommendedName>
</protein>
<feature type="coiled-coil region" evidence="1">
    <location>
        <begin position="109"/>
        <end position="136"/>
    </location>
</feature>
<sequence length="1133" mass="128253">MAFCDALFLARRCPLNDYSGSFLALHAEMEEKDDVPQRPQPKGLQSSDVASIFDLQNELIKRKNEVAARETASGTGDYARVGKPGGVLAVNKNERDRLKGEAYERKRKIEEYARAMKAEDEQLRAKQRKIMQEKTELYEKLHAGEVVLTHKDETPVEFMVDFHMKMKELDDKADKRFSSFDDYAEAGPSVKRDVQPERFNPDEEQRVYGASHLRLSQDEEKRKEQIKKLYELSDQTDKLRDKRAEEKRKREEANKAKLARLRKRFNLPDEDEPAPEPEYLDIPLPAVETVEEKFSKRIKNDREWDRGKGSYNTWIEKERSERDDEFAPPQMAPHEATPPWRKSPTPRLSWAQLLAHCKACRGEVRSSVGVPFSRLSIAAKPNGDCIVYALGTPSSSSQQTVLSVDINHSVGSTAQFRPLLVSEQFRNSTSAEFSLLCERQRVSTVSGISDFSIHRDHSVLLTTGAEVYRYEPNVPRLSCVWRDANGSSFVSDAQPCPSDSDLVAFVAERQVHVERGGRLIFSTESPKNTILNGVPSFVTQVKLDRFTGIWWAPTGSRLLYEQVDEENVQVLSFDCPGKEPADPMRYPVTGSPNAKSSLRMLFIEGDKVQDIGLRTPLQERFPWIEYITRAGFLSDGKTVWVQVANRAQSRICLILLPEHEWGHTGVRSLDGIYCSTSVRLTSPLIIFDEFSETWINTHNLIEPLPLLDDRRISFIYATEASSDCHLCRLDSELRPNGQLQATVERRLTHGSWSVCKQAGLVVDRQREHVFFVANINNPLEMTLCVTGYSEKGPRAIERLTEQGWTYRNERVPSALAVVPGLGFTCWLTNLCNPPQCRFYILNYPHDGGLPTSCVLCQLELPGCTLSARFTSVDRPILFEYKSRNSGYVHYALLLRPPDSIHDRDGTRYPVVHHVYGGPGIQLVRSDWATWVQLLKYSYLGFCVVLADGRGSHNRGRDFEAPIKGSFGTVEVEDQLEALNEVALRSSCMDLTRVAVQGWSYGGYLSLVAIAKYPEVYRACVAGGAVTDWRLYDTAYTERYLGYPLVDSIFKNSSVIAMVDQLPDEPGRVLIVHGLLDENVHFRHSESLLEAMLRAGKPYQLQIFPSERHGIRSSESAAHLDATLINFVCNAFGT</sequence>
<dbReference type="InterPro" id="IPR029058">
    <property type="entry name" value="AB_hydrolase_fold"/>
</dbReference>
<feature type="coiled-coil region" evidence="1">
    <location>
        <begin position="229"/>
        <end position="264"/>
    </location>
</feature>
<reference evidence="6" key="1">
    <citation type="submission" date="2024-02" db="UniProtKB">
        <authorList>
            <consortium name="WormBaseParasite"/>
        </authorList>
    </citation>
    <scope>IDENTIFICATION</scope>
</reference>
<feature type="domain" description="Peptidase S9 prolyl oligopeptidase catalytic" evidence="3">
    <location>
        <begin position="938"/>
        <end position="1132"/>
    </location>
</feature>
<feature type="domain" description="Dipeptidylpeptidase IV N-terminal" evidence="4">
    <location>
        <begin position="482"/>
        <end position="801"/>
    </location>
</feature>
<keyword evidence="5" id="KW-1185">Reference proteome</keyword>
<dbReference type="Gene3D" id="3.40.50.1820">
    <property type="entry name" value="alpha/beta hydrolase"/>
    <property type="match status" value="1"/>
</dbReference>
<dbReference type="PANTHER" id="PTHR11731:SF193">
    <property type="entry name" value="DIPEPTIDYL PEPTIDASE 9"/>
    <property type="match status" value="1"/>
</dbReference>
<dbReference type="GO" id="GO:0006508">
    <property type="term" value="P:proteolysis"/>
    <property type="evidence" value="ECO:0007669"/>
    <property type="project" value="InterPro"/>
</dbReference>
<keyword evidence="1" id="KW-0175">Coiled coil</keyword>
<dbReference type="Gene3D" id="2.140.10.30">
    <property type="entry name" value="Dipeptidylpeptidase IV, N-terminal domain"/>
    <property type="match status" value="1"/>
</dbReference>
<dbReference type="WBParaSite" id="MBELARI_LOCUS5141">
    <property type="protein sequence ID" value="MBELARI_LOCUS5141"/>
    <property type="gene ID" value="MBELARI_LOCUS5141"/>
</dbReference>
<dbReference type="SUPFAM" id="SSF82171">
    <property type="entry name" value="DPP6 N-terminal domain-like"/>
    <property type="match status" value="1"/>
</dbReference>
<dbReference type="AlphaFoldDB" id="A0AAF3J9L1"/>
<name>A0AAF3J9L1_9BILA</name>
<dbReference type="Pfam" id="PF00326">
    <property type="entry name" value="Peptidase_S9"/>
    <property type="match status" value="1"/>
</dbReference>
<dbReference type="InterPro" id="IPR050278">
    <property type="entry name" value="Serine_Prot_S9B/DPPIV"/>
</dbReference>
<dbReference type="PANTHER" id="PTHR11731">
    <property type="entry name" value="PROTEASE FAMILY S9B,C DIPEPTIDYL-PEPTIDASE IV-RELATED"/>
    <property type="match status" value="1"/>
</dbReference>
<dbReference type="InterPro" id="IPR002469">
    <property type="entry name" value="Peptidase_S9B_N"/>
</dbReference>